<dbReference type="Proteomes" id="UP000060487">
    <property type="component" value="Unassembled WGS sequence"/>
</dbReference>
<proteinExistence type="predicted"/>
<feature type="signal peptide" evidence="1">
    <location>
        <begin position="1"/>
        <end position="25"/>
    </location>
</feature>
<name>A0ABR5SB85_9BACT</name>
<evidence type="ECO:0000313" key="2">
    <source>
        <dbReference type="EMBL" id="KWT76803.1"/>
    </source>
</evidence>
<evidence type="ECO:0000256" key="1">
    <source>
        <dbReference type="SAM" id="SignalP"/>
    </source>
</evidence>
<evidence type="ECO:0000313" key="3">
    <source>
        <dbReference type="Proteomes" id="UP000060487"/>
    </source>
</evidence>
<feature type="chain" id="PRO_5047483996" description="DUF4410 domain-containing protein" evidence="1">
    <location>
        <begin position="26"/>
        <end position="202"/>
    </location>
</feature>
<dbReference type="RefSeq" id="WP_085053674.1">
    <property type="nucleotide sequence ID" value="NZ_LNQR01000124.1"/>
</dbReference>
<evidence type="ECO:0008006" key="4">
    <source>
        <dbReference type="Google" id="ProtNLM"/>
    </source>
</evidence>
<keyword evidence="1" id="KW-0732">Signal</keyword>
<dbReference type="EMBL" id="LNQR01000124">
    <property type="protein sequence ID" value="KWT76803.1"/>
    <property type="molecule type" value="Genomic_DNA"/>
</dbReference>
<reference evidence="2 3" key="1">
    <citation type="submission" date="2015-11" db="EMBL/GenBank/DDBJ databases">
        <authorList>
            <person name="Lin W."/>
        </authorList>
    </citation>
    <scope>NUCLEOTIDE SEQUENCE [LARGE SCALE GENOMIC DNA]</scope>
    <source>
        <strain evidence="2 3">HCH-1</strain>
    </source>
</reference>
<comment type="caution">
    <text evidence="2">The sequence shown here is derived from an EMBL/GenBank/DDBJ whole genome shotgun (WGS) entry which is preliminary data.</text>
</comment>
<organism evidence="2 3">
    <name type="scientific">Candidatus Magnetominusculus xianensis</name>
    <dbReference type="NCBI Taxonomy" id="1748249"/>
    <lineage>
        <taxon>Bacteria</taxon>
        <taxon>Pseudomonadati</taxon>
        <taxon>Nitrospirota</taxon>
        <taxon>Nitrospiria</taxon>
        <taxon>Nitrospirales</taxon>
        <taxon>Nitrospiraceae</taxon>
        <taxon>Candidatus Magnetominusculus</taxon>
    </lineage>
</organism>
<gene>
    <name evidence="2" type="ORF">ASN18_3069</name>
</gene>
<protein>
    <recommendedName>
        <fullName evidence="4">DUF4410 domain-containing protein</fullName>
    </recommendedName>
</protein>
<accession>A0ABR5SB85</accession>
<sequence length="202" mass="22099">MLRKYIVIFLSAALIQILFSGTALAGAKESTASLPVGGTREMCTYTAKQARLGQHKAVILENAAVDTKVEKTEKVTNFLNELKGIINAAVLKSLRDTGRFQTVTTKKTEIPDTYKYLICKSDSAIIYSNTREASFMAGYGAGKSKIIMVLSIEDPESGEILLKYTGWGNMYDDFGQSTIDKLRTDIVDISGYFTGLVKGLPD</sequence>
<keyword evidence="3" id="KW-1185">Reference proteome</keyword>